<dbReference type="Pfam" id="PF22705">
    <property type="entry name" value="C2-set_3"/>
    <property type="match status" value="1"/>
</dbReference>
<keyword evidence="6" id="KW-0472">Membrane</keyword>
<dbReference type="InterPro" id="IPR001870">
    <property type="entry name" value="B30.2/SPRY"/>
</dbReference>
<dbReference type="GO" id="GO:1903037">
    <property type="term" value="P:regulation of leukocyte cell-cell adhesion"/>
    <property type="evidence" value="ECO:0007669"/>
    <property type="project" value="UniProtKB-ARBA"/>
</dbReference>
<keyword evidence="8" id="KW-0325">Glycoprotein</keyword>
<dbReference type="InterPro" id="IPR013320">
    <property type="entry name" value="ConA-like_dom_sf"/>
</dbReference>
<dbReference type="SMART" id="SM00409">
    <property type="entry name" value="IG"/>
    <property type="match status" value="1"/>
</dbReference>
<dbReference type="STRING" id="37003.ENSKMAP00000008746"/>
<dbReference type="Gene3D" id="2.60.120.920">
    <property type="match status" value="1"/>
</dbReference>
<dbReference type="GO" id="GO:0050863">
    <property type="term" value="P:regulation of T cell activation"/>
    <property type="evidence" value="ECO:0007669"/>
    <property type="project" value="UniProtKB-ARBA"/>
</dbReference>
<keyword evidence="3" id="KW-0812">Transmembrane</keyword>
<dbReference type="SUPFAM" id="SSF48726">
    <property type="entry name" value="Immunoglobulin"/>
    <property type="match status" value="1"/>
</dbReference>
<evidence type="ECO:0000256" key="6">
    <source>
        <dbReference type="ARBA" id="ARBA00023136"/>
    </source>
</evidence>
<dbReference type="SMART" id="SM00406">
    <property type="entry name" value="IGv"/>
    <property type="match status" value="1"/>
</dbReference>
<evidence type="ECO:0000256" key="2">
    <source>
        <dbReference type="ARBA" id="ARBA00007591"/>
    </source>
</evidence>
<dbReference type="AlphaFoldDB" id="A0A3Q2ZXT0"/>
<comment type="subcellular location">
    <subcellularLocation>
        <location evidence="1">Membrane</location>
        <topology evidence="1">Single-pass type I membrane protein</topology>
    </subcellularLocation>
</comment>
<reference evidence="12" key="2">
    <citation type="submission" date="2025-09" db="UniProtKB">
        <authorList>
            <consortium name="Ensembl"/>
        </authorList>
    </citation>
    <scope>IDENTIFICATION</scope>
</reference>
<protein>
    <recommendedName>
        <fullName evidence="14">Ig-like domain-containing protein</fullName>
    </recommendedName>
</protein>
<sequence length="453" mass="50025">WQLPAAFSENFAVQAGSPVSVQRGLTATLPCWLVPSQSAEDMEVRWYRDGHFDTPAMLYKSRKLDHGSQDPSYAGRVLFGSRGLTSDGLKTGDVSLNLADVAVEDAGNYTCFVSSDKVFDSSSVSLHVTGEWDESGIICESEGWYPRPELRWTGRTTDLPADSLVYSNDPAGLFSVHSWLRAAGSSEVSCSVGLSSKEAKVARLRLGSPQEGNRVSFVRWKNENKKQRDAAVLAFHLRVGFFLGWMGGFRDTSRGVSYSSCSCCALLQKQRFFLSSTVNVELEKTENPYIKIAGSKIIRDAGVREFPDGDAVTCLTAARGTPRFSSGRHYWEVSMSKDNAGVKKSWWIGVTNNTQVLQNLSFSPNTSNGFWFLSSSPNRGETVQCNTEPEVSFHVQSRPKTVGVYLDYDQGELSFYNVEDKSLIGSVATKFTGEVFPLFNPGKGDPSMKFNFY</sequence>
<dbReference type="Gene3D" id="2.60.40.10">
    <property type="entry name" value="Immunoglobulins"/>
    <property type="match status" value="2"/>
</dbReference>
<dbReference type="PANTHER" id="PTHR24100:SF149">
    <property type="entry name" value="BG-LIKE ANTIGEN 1-RELATED"/>
    <property type="match status" value="1"/>
</dbReference>
<keyword evidence="4" id="KW-0732">Signal</keyword>
<evidence type="ECO:0000256" key="5">
    <source>
        <dbReference type="ARBA" id="ARBA00022989"/>
    </source>
</evidence>
<feature type="domain" description="B30.2/SPRY" evidence="10">
    <location>
        <begin position="264"/>
        <end position="453"/>
    </location>
</feature>
<evidence type="ECO:0000313" key="12">
    <source>
        <dbReference type="Ensembl" id="ENSKMAP00000008746.1"/>
    </source>
</evidence>
<feature type="domain" description="Ig-like" evidence="11">
    <location>
        <begin position="4"/>
        <end position="125"/>
    </location>
</feature>
<dbReference type="GO" id="GO:0005102">
    <property type="term" value="F:signaling receptor binding"/>
    <property type="evidence" value="ECO:0007669"/>
    <property type="project" value="TreeGrafter"/>
</dbReference>
<dbReference type="FunFam" id="2.60.40.10:FF:000142">
    <property type="entry name" value="V-set domain-containing T-cell activation inhibitor 1"/>
    <property type="match status" value="1"/>
</dbReference>
<dbReference type="OMA" id="EYTCYVS"/>
<dbReference type="SMART" id="SM00449">
    <property type="entry name" value="SPRY"/>
    <property type="match status" value="1"/>
</dbReference>
<dbReference type="PROSITE" id="PS50835">
    <property type="entry name" value="IG_LIKE"/>
    <property type="match status" value="1"/>
</dbReference>
<dbReference type="InterPro" id="IPR003877">
    <property type="entry name" value="SPRY_dom"/>
</dbReference>
<evidence type="ECO:0000256" key="9">
    <source>
        <dbReference type="ARBA" id="ARBA00023319"/>
    </source>
</evidence>
<reference evidence="12" key="1">
    <citation type="submission" date="2025-08" db="UniProtKB">
        <authorList>
            <consortium name="Ensembl"/>
        </authorList>
    </citation>
    <scope>IDENTIFICATION</scope>
</reference>
<dbReference type="InterPro" id="IPR013783">
    <property type="entry name" value="Ig-like_fold"/>
</dbReference>
<accession>A0A3Q2ZXT0</accession>
<keyword evidence="5" id="KW-1133">Transmembrane helix</keyword>
<dbReference type="GO" id="GO:0050852">
    <property type="term" value="P:T cell receptor signaling pathway"/>
    <property type="evidence" value="ECO:0007669"/>
    <property type="project" value="TreeGrafter"/>
</dbReference>
<evidence type="ECO:0000256" key="3">
    <source>
        <dbReference type="ARBA" id="ARBA00022692"/>
    </source>
</evidence>
<dbReference type="GeneTree" id="ENSGT01120000271914"/>
<dbReference type="Proteomes" id="UP000264800">
    <property type="component" value="Unplaced"/>
</dbReference>
<dbReference type="GO" id="GO:0009897">
    <property type="term" value="C:external side of plasma membrane"/>
    <property type="evidence" value="ECO:0007669"/>
    <property type="project" value="TreeGrafter"/>
</dbReference>
<dbReference type="GO" id="GO:0001817">
    <property type="term" value="P:regulation of cytokine production"/>
    <property type="evidence" value="ECO:0007669"/>
    <property type="project" value="TreeGrafter"/>
</dbReference>
<dbReference type="PANTHER" id="PTHR24100">
    <property type="entry name" value="BUTYROPHILIN"/>
    <property type="match status" value="1"/>
</dbReference>
<evidence type="ECO:0008006" key="14">
    <source>
        <dbReference type="Google" id="ProtNLM"/>
    </source>
</evidence>
<dbReference type="InterPro" id="IPR053896">
    <property type="entry name" value="BTN3A2-like_Ig-C"/>
</dbReference>
<dbReference type="InterPro" id="IPR013106">
    <property type="entry name" value="Ig_V-set"/>
</dbReference>
<dbReference type="PROSITE" id="PS50188">
    <property type="entry name" value="B302_SPRY"/>
    <property type="match status" value="1"/>
</dbReference>
<dbReference type="SUPFAM" id="SSF49899">
    <property type="entry name" value="Concanavalin A-like lectins/glucanases"/>
    <property type="match status" value="1"/>
</dbReference>
<evidence type="ECO:0000256" key="4">
    <source>
        <dbReference type="ARBA" id="ARBA00022729"/>
    </source>
</evidence>
<evidence type="ECO:0000256" key="8">
    <source>
        <dbReference type="ARBA" id="ARBA00023180"/>
    </source>
</evidence>
<dbReference type="Pfam" id="PF07686">
    <property type="entry name" value="V-set"/>
    <property type="match status" value="1"/>
</dbReference>
<dbReference type="InterPro" id="IPR003599">
    <property type="entry name" value="Ig_sub"/>
</dbReference>
<keyword evidence="13" id="KW-1185">Reference proteome</keyword>
<keyword evidence="9" id="KW-0393">Immunoglobulin domain</keyword>
<dbReference type="Pfam" id="PF00622">
    <property type="entry name" value="SPRY"/>
    <property type="match status" value="1"/>
</dbReference>
<evidence type="ECO:0000256" key="7">
    <source>
        <dbReference type="ARBA" id="ARBA00023157"/>
    </source>
</evidence>
<name>A0A3Q2ZXT0_KRYMA</name>
<dbReference type="Ensembl" id="ENSKMAT00000008880.1">
    <property type="protein sequence ID" value="ENSKMAP00000008746.1"/>
    <property type="gene ID" value="ENSKMAG00000006564.1"/>
</dbReference>
<proteinExistence type="inferred from homology"/>
<evidence type="ECO:0000259" key="11">
    <source>
        <dbReference type="PROSITE" id="PS50835"/>
    </source>
</evidence>
<dbReference type="InterPro" id="IPR043136">
    <property type="entry name" value="B30.2/SPRY_sf"/>
</dbReference>
<evidence type="ECO:0000259" key="10">
    <source>
        <dbReference type="PROSITE" id="PS50188"/>
    </source>
</evidence>
<dbReference type="InterPro" id="IPR007110">
    <property type="entry name" value="Ig-like_dom"/>
</dbReference>
<dbReference type="InterPro" id="IPR050504">
    <property type="entry name" value="IgSF_BTN/MOG"/>
</dbReference>
<evidence type="ECO:0000256" key="1">
    <source>
        <dbReference type="ARBA" id="ARBA00004479"/>
    </source>
</evidence>
<dbReference type="InterPro" id="IPR003879">
    <property type="entry name" value="Butyrophylin_SPRY"/>
</dbReference>
<organism evidence="12 13">
    <name type="scientific">Kryptolebias marmoratus</name>
    <name type="common">Mangrove killifish</name>
    <name type="synonym">Rivulus marmoratus</name>
    <dbReference type="NCBI Taxonomy" id="37003"/>
    <lineage>
        <taxon>Eukaryota</taxon>
        <taxon>Metazoa</taxon>
        <taxon>Chordata</taxon>
        <taxon>Craniata</taxon>
        <taxon>Vertebrata</taxon>
        <taxon>Euteleostomi</taxon>
        <taxon>Actinopterygii</taxon>
        <taxon>Neopterygii</taxon>
        <taxon>Teleostei</taxon>
        <taxon>Neoteleostei</taxon>
        <taxon>Acanthomorphata</taxon>
        <taxon>Ovalentaria</taxon>
        <taxon>Atherinomorphae</taxon>
        <taxon>Cyprinodontiformes</taxon>
        <taxon>Rivulidae</taxon>
        <taxon>Kryptolebias</taxon>
    </lineage>
</organism>
<dbReference type="InterPro" id="IPR036179">
    <property type="entry name" value="Ig-like_dom_sf"/>
</dbReference>
<dbReference type="PRINTS" id="PR01407">
    <property type="entry name" value="BUTYPHLNCDUF"/>
</dbReference>
<keyword evidence="7" id="KW-1015">Disulfide bond</keyword>
<evidence type="ECO:0000313" key="13">
    <source>
        <dbReference type="Proteomes" id="UP000264800"/>
    </source>
</evidence>
<comment type="similarity">
    <text evidence="2">Belongs to the immunoglobulin superfamily. BTN/MOG family.</text>
</comment>